<gene>
    <name evidence="1" type="ORF">GR257_29925</name>
</gene>
<dbReference type="RefSeq" id="WP_164049236.1">
    <property type="nucleotide sequence ID" value="NZ_WUFV01000025.1"/>
</dbReference>
<reference evidence="1 2" key="1">
    <citation type="submission" date="2019-12" db="EMBL/GenBank/DDBJ databases">
        <title>Rhizobium genotypes associated with high levels of biological nitrogen fixation by grain legumes in a temperate-maritime cropping system.</title>
        <authorList>
            <person name="Maluk M."/>
            <person name="Francesc Ferrando Molina F."/>
            <person name="Lopez Del Egido L."/>
            <person name="Lafos M."/>
            <person name="Langarica-Fuentes A."/>
            <person name="Gebre Yohannes G."/>
            <person name="Young M.W."/>
            <person name="Martin P."/>
            <person name="Gantlett R."/>
            <person name="Kenicer G."/>
            <person name="Hawes C."/>
            <person name="Begg G.S."/>
            <person name="Quilliam R.S."/>
            <person name="Squire G.R."/>
            <person name="Poole P.S."/>
            <person name="Young P.W."/>
            <person name="Iannetta P.M."/>
            <person name="James E.K."/>
        </authorList>
    </citation>
    <scope>NUCLEOTIDE SEQUENCE [LARGE SCALE GENOMIC DNA]</scope>
    <source>
        <strain evidence="1 2">JHI54</strain>
    </source>
</reference>
<dbReference type="InterPro" id="IPR029035">
    <property type="entry name" value="DHS-like_NAD/FAD-binding_dom"/>
</dbReference>
<name>A0A7K3VSA5_RHILE</name>
<sequence>MRFHEHGPDIPDELLVARDEGNVLFFCGAGVSLANAKLADFLTLAKNVIDDLGSLTGSQARRLYDAARPPSGAKSYVPVDRMFSSLDLEFEPREVRDAVAQALTPKPDADLRAHRTLIDLSRGADGRPRLITTNFDRLFEACDPALKSWGPSKLPLPDRPVAFEGIIHVHGRVDEDYAGISEAVVLSSADFGKAYLSDGWATHYIRSLMNRFKIVFVGYSADDPPVQYLLEALREEQSPVANVYAFQFGGETDAQEQWLQKGVVPIAFGSQYSNLWDTLEAWADRARDVDAWRRETIAGAAGGPAEASPVFRGKIAHLASTAAGMKTLLTGEPALPATWLYVFDPHVRYLKSLPLKRFDSDAGTFDCFGNLGLDCDEAPTPIDPDNPHRDREVPKSAWNAFMAHPPDLDGIAAEEAGSFFGRAAMPRRLWLLARFLINRMNETPALWWAAGLRAVHPNLARGLEQHLRYQLKNCNGKLPQYWRYLLALWKEPEREPDLMFYHIQDRVKSEGWSTRLIREAVALSRPVIIVNRASGIAPPMAGDADPAEFLTLDVEYPAPHEDFDFQAADLPFVTSLWRGLLVEAEQMETEIGAYISLDTTRPNDGEKLGGGAYGLTRPLIRFTQLMEALEASDKNAARKEVRSWDTYDGLVFERLSIWAAGRAGLMPIDDAESVFTTMSDRTFWGFEHERDLLYSIRDRWAEMSERSRALIEARILQAPISQFDGYEPDEAKESTAHVRLNVLQWLSTNRIEFGFDISAEMRRLRAIAPSWREEAAEYTAQPRIGPVRSVKTDNDPSSILDFPPSRLLPIEAGERRGRDYTEHDPFAGYSVKKPASAILALHSAMRRNVETAWRYWHTFLRATSETATTQRQNAIVVALIRKVPPDDIARFWYPLIEWLSRRANRFEARRQGEFDAIWDKVIEAANLHPSVYKQKPGRDWAFEALNAVAGRLVNALMNVTLPEGQTEVPATWIARLTKALKLPGDHARHALYHVARNTNLFYFHQKAWMEEYVLPFASDNGPNGDVFWAGFSGMHYIPDPELLVQLKPAMLARVGSGGRAEQNLVGYLLSGWGSKRHDQIVSDAELRDMLILGDHTLRQAVLNFVGDWAADALEWRDMVLPFINRIWPKQRTVRTPEMSAALLRFASRFPDQFAAILAVVNRRLVTVSGRHNLHLKCEVAALDEEATHALIAALEKLLPDERSAWPYNCKEIIDALAASGRAPGPSLDGLVRRAAEREF</sequence>
<accession>A0A7K3VSA5</accession>
<evidence type="ECO:0000313" key="2">
    <source>
        <dbReference type="Proteomes" id="UP000471705"/>
    </source>
</evidence>
<comment type="caution">
    <text evidence="1">The sequence shown here is derived from an EMBL/GenBank/DDBJ whole genome shotgun (WGS) entry which is preliminary data.</text>
</comment>
<proteinExistence type="predicted"/>
<evidence type="ECO:0000313" key="1">
    <source>
        <dbReference type="EMBL" id="NEK19011.1"/>
    </source>
</evidence>
<dbReference type="EMBL" id="WUFV01000025">
    <property type="protein sequence ID" value="NEK19011.1"/>
    <property type="molecule type" value="Genomic_DNA"/>
</dbReference>
<dbReference type="Proteomes" id="UP000471705">
    <property type="component" value="Unassembled WGS sequence"/>
</dbReference>
<protein>
    <recommendedName>
        <fullName evidence="3">SIR2-like domain-containing protein</fullName>
    </recommendedName>
</protein>
<dbReference type="SUPFAM" id="SSF52467">
    <property type="entry name" value="DHS-like NAD/FAD-binding domain"/>
    <property type="match status" value="1"/>
</dbReference>
<dbReference type="AlphaFoldDB" id="A0A7K3VSA5"/>
<evidence type="ECO:0008006" key="3">
    <source>
        <dbReference type="Google" id="ProtNLM"/>
    </source>
</evidence>
<organism evidence="1 2">
    <name type="scientific">Rhizobium leguminosarum</name>
    <dbReference type="NCBI Taxonomy" id="384"/>
    <lineage>
        <taxon>Bacteria</taxon>
        <taxon>Pseudomonadati</taxon>
        <taxon>Pseudomonadota</taxon>
        <taxon>Alphaproteobacteria</taxon>
        <taxon>Hyphomicrobiales</taxon>
        <taxon>Rhizobiaceae</taxon>
        <taxon>Rhizobium/Agrobacterium group</taxon>
        <taxon>Rhizobium</taxon>
    </lineage>
</organism>
<dbReference type="Pfam" id="PF13289">
    <property type="entry name" value="SIR2_2"/>
    <property type="match status" value="1"/>
</dbReference>